<evidence type="ECO:0000256" key="3">
    <source>
        <dbReference type="ARBA" id="ARBA00023136"/>
    </source>
</evidence>
<gene>
    <name evidence="10" type="ORF">MJG50_21835</name>
</gene>
<dbReference type="Proteomes" id="UP001431131">
    <property type="component" value="Unassembled WGS sequence"/>
</dbReference>
<dbReference type="EMBL" id="JAKTTI010000069">
    <property type="protein sequence ID" value="MCH1627971.1"/>
    <property type="molecule type" value="Genomic_DNA"/>
</dbReference>
<dbReference type="Pfam" id="PF12729">
    <property type="entry name" value="4HB_MCP_1"/>
    <property type="match status" value="1"/>
</dbReference>
<keyword evidence="3 7" id="KW-0472">Membrane</keyword>
<comment type="similarity">
    <text evidence="5">Belongs to the methyl-accepting chemotaxis (MCP) protein family.</text>
</comment>
<comment type="subcellular location">
    <subcellularLocation>
        <location evidence="1">Cell membrane</location>
    </subcellularLocation>
</comment>
<evidence type="ECO:0000313" key="10">
    <source>
        <dbReference type="EMBL" id="MCH1627971.1"/>
    </source>
</evidence>
<dbReference type="Gene3D" id="1.10.287.950">
    <property type="entry name" value="Methyl-accepting chemotaxis protein"/>
    <property type="match status" value="1"/>
</dbReference>
<keyword evidence="7" id="KW-1133">Transmembrane helix</keyword>
<evidence type="ECO:0000256" key="1">
    <source>
        <dbReference type="ARBA" id="ARBA00004236"/>
    </source>
</evidence>
<keyword evidence="2" id="KW-1003">Cell membrane</keyword>
<dbReference type="InterPro" id="IPR003660">
    <property type="entry name" value="HAMP_dom"/>
</dbReference>
<dbReference type="RefSeq" id="WP_240257888.1">
    <property type="nucleotide sequence ID" value="NZ_JAKTTI010000069.1"/>
</dbReference>
<dbReference type="SMART" id="SM00283">
    <property type="entry name" value="MA"/>
    <property type="match status" value="1"/>
</dbReference>
<reference evidence="10" key="1">
    <citation type="submission" date="2022-02" db="EMBL/GenBank/DDBJ databases">
        <title>Fredinandcohnia quinoae sp. nov. isolated from Chenopodium quinoa seeds.</title>
        <authorList>
            <person name="Saati-Santamaria Z."/>
            <person name="Flores-Felix J.D."/>
            <person name="Igual J.M."/>
            <person name="Velazquez E."/>
            <person name="Garcia-Fraile P."/>
            <person name="Martinez-Molina E."/>
        </authorList>
    </citation>
    <scope>NUCLEOTIDE SEQUENCE</scope>
    <source>
        <strain evidence="10">SECRCQ15</strain>
    </source>
</reference>
<evidence type="ECO:0000259" key="8">
    <source>
        <dbReference type="PROSITE" id="PS50111"/>
    </source>
</evidence>
<sequence>MKSIRMKLIISFLIVILFCTGLSTYNYYSLKSMNNQTDEIVSKELPLLMSNENLAFNIAQSIALSRAYILYGDEFYKSEFEKNITLGKKMQEDILKYDPSPEVKGLIEKSNEWQRMVSEEVFNTYDGGYEGLAEGILTNKVEPIANELIKSFKELSKTRQEGILADGNDILNSGKTSQIIGISVAIAALIIGLAIASFTAEAISRPVKKMVKRMNAIANGELSSEVMTTKSKDEIGQLIRAINTMNTSLSSMVKQMVNVSDHVSNQSEELTQYADEVMAGSQQIATTMDELSRGAEEQAHASSSLNETMSQFAQEIMLVVGSGEDIKVQAESMLKMTDDGSQYMEKSISKMEDINGKMKHSLNLVKGLDSKTNNISELVKVIKEIAEQTNLLALNAAIEAARAGEHGRGFAVVADEVRKLAEQVSHSITDITSFVTDIQNESRLVVASLDEGYQFVHEGTDQIQTTGQTFENIKNTIDQVGTKIEEMATSLYNVLDNTRTINESIENIASVSEESAAAIEQVSATAQQSGSSMDEVSRSAKTLEDNAAKLNTLIQQFKL</sequence>
<dbReference type="AlphaFoldDB" id="A0AAW5EEN8"/>
<dbReference type="PANTHER" id="PTHR32089:SF112">
    <property type="entry name" value="LYSOZYME-LIKE PROTEIN-RELATED"/>
    <property type="match status" value="1"/>
</dbReference>
<dbReference type="PROSITE" id="PS50111">
    <property type="entry name" value="CHEMOTAXIS_TRANSDUC_2"/>
    <property type="match status" value="1"/>
</dbReference>
<feature type="domain" description="Methyl-accepting transducer" evidence="8">
    <location>
        <begin position="273"/>
        <end position="523"/>
    </location>
</feature>
<dbReference type="CDD" id="cd11386">
    <property type="entry name" value="MCP_signal"/>
    <property type="match status" value="1"/>
</dbReference>
<name>A0AAW5EEN8_9BACI</name>
<keyword evidence="7" id="KW-0812">Transmembrane</keyword>
<evidence type="ECO:0000313" key="11">
    <source>
        <dbReference type="Proteomes" id="UP001431131"/>
    </source>
</evidence>
<dbReference type="PROSITE" id="PS50885">
    <property type="entry name" value="HAMP"/>
    <property type="match status" value="1"/>
</dbReference>
<dbReference type="InterPro" id="IPR024478">
    <property type="entry name" value="HlyB_4HB_MCP"/>
</dbReference>
<evidence type="ECO:0000256" key="7">
    <source>
        <dbReference type="SAM" id="Phobius"/>
    </source>
</evidence>
<dbReference type="InterPro" id="IPR004089">
    <property type="entry name" value="MCPsignal_dom"/>
</dbReference>
<evidence type="ECO:0000259" key="9">
    <source>
        <dbReference type="PROSITE" id="PS50885"/>
    </source>
</evidence>
<evidence type="ECO:0000256" key="5">
    <source>
        <dbReference type="ARBA" id="ARBA00029447"/>
    </source>
</evidence>
<dbReference type="SUPFAM" id="SSF58104">
    <property type="entry name" value="Methyl-accepting chemotaxis protein (MCP) signaling domain"/>
    <property type="match status" value="1"/>
</dbReference>
<dbReference type="Pfam" id="PF00672">
    <property type="entry name" value="HAMP"/>
    <property type="match status" value="1"/>
</dbReference>
<feature type="domain" description="HAMP" evidence="9">
    <location>
        <begin position="201"/>
        <end position="254"/>
    </location>
</feature>
<dbReference type="GO" id="GO:0005886">
    <property type="term" value="C:plasma membrane"/>
    <property type="evidence" value="ECO:0007669"/>
    <property type="project" value="UniProtKB-SubCell"/>
</dbReference>
<dbReference type="PANTHER" id="PTHR32089">
    <property type="entry name" value="METHYL-ACCEPTING CHEMOTAXIS PROTEIN MCPB"/>
    <property type="match status" value="1"/>
</dbReference>
<feature type="transmembrane region" description="Helical" evidence="7">
    <location>
        <begin position="179"/>
        <end position="203"/>
    </location>
</feature>
<evidence type="ECO:0000256" key="6">
    <source>
        <dbReference type="PROSITE-ProRule" id="PRU00284"/>
    </source>
</evidence>
<organism evidence="10 11">
    <name type="scientific">Fredinandcohnia quinoae</name>
    <dbReference type="NCBI Taxonomy" id="2918902"/>
    <lineage>
        <taxon>Bacteria</taxon>
        <taxon>Bacillati</taxon>
        <taxon>Bacillota</taxon>
        <taxon>Bacilli</taxon>
        <taxon>Bacillales</taxon>
        <taxon>Bacillaceae</taxon>
        <taxon>Fredinandcohnia</taxon>
    </lineage>
</organism>
<protein>
    <submittedName>
        <fullName evidence="10">Methyl-accepting chemotaxis protein</fullName>
    </submittedName>
</protein>
<dbReference type="Gene3D" id="6.10.340.10">
    <property type="match status" value="1"/>
</dbReference>
<accession>A0AAW5EEN8</accession>
<dbReference type="Pfam" id="PF00015">
    <property type="entry name" value="MCPsignal"/>
    <property type="match status" value="1"/>
</dbReference>
<dbReference type="SMART" id="SM00304">
    <property type="entry name" value="HAMP"/>
    <property type="match status" value="1"/>
</dbReference>
<dbReference type="GO" id="GO:0007165">
    <property type="term" value="P:signal transduction"/>
    <property type="evidence" value="ECO:0007669"/>
    <property type="project" value="UniProtKB-KW"/>
</dbReference>
<dbReference type="CDD" id="cd06225">
    <property type="entry name" value="HAMP"/>
    <property type="match status" value="1"/>
</dbReference>
<comment type="caution">
    <text evidence="10">The sequence shown here is derived from an EMBL/GenBank/DDBJ whole genome shotgun (WGS) entry which is preliminary data.</text>
</comment>
<keyword evidence="4 6" id="KW-0807">Transducer</keyword>
<evidence type="ECO:0000256" key="2">
    <source>
        <dbReference type="ARBA" id="ARBA00022475"/>
    </source>
</evidence>
<evidence type="ECO:0000256" key="4">
    <source>
        <dbReference type="ARBA" id="ARBA00023224"/>
    </source>
</evidence>
<proteinExistence type="inferred from homology"/>
<keyword evidence="11" id="KW-1185">Reference proteome</keyword>